<dbReference type="AlphaFoldDB" id="A2FDU3"/>
<feature type="domain" description="Calcineurin-like phosphoesterase" evidence="2">
    <location>
        <begin position="57"/>
        <end position="263"/>
    </location>
</feature>
<sequence length="568" mass="65402">MNWKAHCGRYCSFFPYYLIFVFVFLGIFIRKYKYTVDKVILNSDYVKFNDSEDPTIIGHLTDIHISDFWPDDIKWFKNNLLIFKEQIKPTFTLITGDMVDNYYSKNIPGDNGQIEDQWKQYNQTLSSIGFKNEELFIIYGNHDVYDLVDMDDFQKIPIKYSNISPDYSFSKERGNVRIISFNPHALPNCVGPQGYSPPILAKHVDALEKEFEKPSDKKYTILTSHYPHEMFIPDNAKSKKGNKYTDLMKKYKVTAFVNGHSHPDKVEIVHFADTIEITGLATKVFGNFSLISIDNGRLNYQTYDPEKNKGPYAIVTSPNPSHISAFNFPDQEFPIRIVSFDKSKARNFVVSGDAKGKLGFVRYLNTDKSVALYQMNAKFDTGIHKIQISGDMTETVTFAVNCDSGPFEEVRKHPYNPYSGIVGFPLLFLFSFIIILCMWIPMNFVQNSADYIVGKGSSHCWLCIIFLGPLVYGRSLGQLEIWIKVFLTFIIVWNICLPICFYHTNTKTSMLWAWGYVVNGYQVFDAFSVFLAGISMMVFMPVILLAGSVYLVIKNDRWRRSQFSLLLI</sequence>
<reference evidence="3" key="2">
    <citation type="journal article" date="2007" name="Science">
        <title>Draft genome sequence of the sexually transmitted pathogen Trichomonas vaginalis.</title>
        <authorList>
            <person name="Carlton J.M."/>
            <person name="Hirt R.P."/>
            <person name="Silva J.C."/>
            <person name="Delcher A.L."/>
            <person name="Schatz M."/>
            <person name="Zhao Q."/>
            <person name="Wortman J.R."/>
            <person name="Bidwell S.L."/>
            <person name="Alsmark U.C.M."/>
            <person name="Besteiro S."/>
            <person name="Sicheritz-Ponten T."/>
            <person name="Noel C.J."/>
            <person name="Dacks J.B."/>
            <person name="Foster P.G."/>
            <person name="Simillion C."/>
            <person name="Van de Peer Y."/>
            <person name="Miranda-Saavedra D."/>
            <person name="Barton G.J."/>
            <person name="Westrop G.D."/>
            <person name="Mueller S."/>
            <person name="Dessi D."/>
            <person name="Fiori P.L."/>
            <person name="Ren Q."/>
            <person name="Paulsen I."/>
            <person name="Zhang H."/>
            <person name="Bastida-Corcuera F.D."/>
            <person name="Simoes-Barbosa A."/>
            <person name="Brown M.T."/>
            <person name="Hayes R.D."/>
            <person name="Mukherjee M."/>
            <person name="Okumura C.Y."/>
            <person name="Schneider R."/>
            <person name="Smith A.J."/>
            <person name="Vanacova S."/>
            <person name="Villalvazo M."/>
            <person name="Haas B.J."/>
            <person name="Pertea M."/>
            <person name="Feldblyum T.V."/>
            <person name="Utterback T.R."/>
            <person name="Shu C.L."/>
            <person name="Osoegawa K."/>
            <person name="de Jong P.J."/>
            <person name="Hrdy I."/>
            <person name="Horvathova L."/>
            <person name="Zubacova Z."/>
            <person name="Dolezal P."/>
            <person name="Malik S.B."/>
            <person name="Logsdon J.M. Jr."/>
            <person name="Henze K."/>
            <person name="Gupta A."/>
            <person name="Wang C.C."/>
            <person name="Dunne R.L."/>
            <person name="Upcroft J.A."/>
            <person name="Upcroft P."/>
            <person name="White O."/>
            <person name="Salzberg S.L."/>
            <person name="Tang P."/>
            <person name="Chiu C.-H."/>
            <person name="Lee Y.-S."/>
            <person name="Embley T.M."/>
            <person name="Coombs G.H."/>
            <person name="Mottram J.C."/>
            <person name="Tachezy J."/>
            <person name="Fraser-Liggett C.M."/>
            <person name="Johnson P.J."/>
        </authorList>
    </citation>
    <scope>NUCLEOTIDE SEQUENCE [LARGE SCALE GENOMIC DNA]</scope>
    <source>
        <strain evidence="3">G3</strain>
    </source>
</reference>
<keyword evidence="1" id="KW-1133">Transmembrane helix</keyword>
<dbReference type="Gene3D" id="3.60.21.10">
    <property type="match status" value="1"/>
</dbReference>
<reference evidence="3" key="1">
    <citation type="submission" date="2006-10" db="EMBL/GenBank/DDBJ databases">
        <authorList>
            <person name="Amadeo P."/>
            <person name="Zhao Q."/>
            <person name="Wortman J."/>
            <person name="Fraser-Liggett C."/>
            <person name="Carlton J."/>
        </authorList>
    </citation>
    <scope>NUCLEOTIDE SEQUENCE</scope>
    <source>
        <strain evidence="3">G3</strain>
    </source>
</reference>
<dbReference type="SUPFAM" id="SSF56300">
    <property type="entry name" value="Metallo-dependent phosphatases"/>
    <property type="match status" value="1"/>
</dbReference>
<feature type="transmembrane region" description="Helical" evidence="1">
    <location>
        <begin position="485"/>
        <end position="504"/>
    </location>
</feature>
<dbReference type="OrthoDB" id="27234at2759"/>
<feature type="transmembrane region" description="Helical" evidence="1">
    <location>
        <begin position="12"/>
        <end position="29"/>
    </location>
</feature>
<organism evidence="3 4">
    <name type="scientific">Trichomonas vaginalis (strain ATCC PRA-98 / G3)</name>
    <dbReference type="NCBI Taxonomy" id="412133"/>
    <lineage>
        <taxon>Eukaryota</taxon>
        <taxon>Metamonada</taxon>
        <taxon>Parabasalia</taxon>
        <taxon>Trichomonadida</taxon>
        <taxon>Trichomonadidae</taxon>
        <taxon>Trichomonas</taxon>
    </lineage>
</organism>
<keyword evidence="1" id="KW-0812">Transmembrane</keyword>
<dbReference type="STRING" id="5722.A2FDU3"/>
<dbReference type="InterPro" id="IPR041871">
    <property type="entry name" value="MPP_TMEM62"/>
</dbReference>
<dbReference type="SMR" id="A2FDU3"/>
<dbReference type="VEuPathDB" id="TrichDB:TVAGG3_0371140"/>
<dbReference type="PANTHER" id="PTHR14795:SF0">
    <property type="entry name" value="TRANSMEMBRANE PROTEIN 62"/>
    <property type="match status" value="1"/>
</dbReference>
<keyword evidence="4" id="KW-1185">Reference proteome</keyword>
<dbReference type="Proteomes" id="UP000001542">
    <property type="component" value="Unassembled WGS sequence"/>
</dbReference>
<dbReference type="PANTHER" id="PTHR14795">
    <property type="entry name" value="HELICASE RELATED"/>
    <property type="match status" value="1"/>
</dbReference>
<proteinExistence type="predicted"/>
<dbReference type="CDD" id="cd07401">
    <property type="entry name" value="MPP_TMEM62_N"/>
    <property type="match status" value="1"/>
</dbReference>
<evidence type="ECO:0000256" key="1">
    <source>
        <dbReference type="SAM" id="Phobius"/>
    </source>
</evidence>
<dbReference type="KEGG" id="tva:4754719"/>
<name>A2FDU3_TRIV3</name>
<accession>A2FDU3</accession>
<dbReference type="InParanoid" id="A2FDU3"/>
<dbReference type="InterPro" id="IPR004843">
    <property type="entry name" value="Calcineurin-like_PHP"/>
</dbReference>
<protein>
    <submittedName>
        <fullName evidence="3">Ser/Thr protein phosphatase, putative</fullName>
    </submittedName>
</protein>
<keyword evidence="1" id="KW-0472">Membrane</keyword>
<feature type="transmembrane region" description="Helical" evidence="1">
    <location>
        <begin position="524"/>
        <end position="553"/>
    </location>
</feature>
<feature type="transmembrane region" description="Helical" evidence="1">
    <location>
        <begin position="456"/>
        <end position="473"/>
    </location>
</feature>
<feature type="transmembrane region" description="Helical" evidence="1">
    <location>
        <begin position="421"/>
        <end position="444"/>
    </location>
</feature>
<dbReference type="GO" id="GO:0016787">
    <property type="term" value="F:hydrolase activity"/>
    <property type="evidence" value="ECO:0007669"/>
    <property type="project" value="InterPro"/>
</dbReference>
<gene>
    <name evidence="3" type="ORF">TVAG_087670</name>
</gene>
<evidence type="ECO:0000259" key="2">
    <source>
        <dbReference type="Pfam" id="PF00149"/>
    </source>
</evidence>
<evidence type="ECO:0000313" key="4">
    <source>
        <dbReference type="Proteomes" id="UP000001542"/>
    </source>
</evidence>
<dbReference type="EMBL" id="DS113737">
    <property type="protein sequence ID" value="EAX96942.1"/>
    <property type="molecule type" value="Genomic_DNA"/>
</dbReference>
<dbReference type="VEuPathDB" id="TrichDB:TVAG_087670"/>
<dbReference type="Pfam" id="PF00149">
    <property type="entry name" value="Metallophos"/>
    <property type="match status" value="1"/>
</dbReference>
<evidence type="ECO:0000313" key="3">
    <source>
        <dbReference type="EMBL" id="EAX96942.1"/>
    </source>
</evidence>
<dbReference type="InterPro" id="IPR029052">
    <property type="entry name" value="Metallo-depent_PP-like"/>
</dbReference>